<comment type="caution">
    <text evidence="8">The sequence shown here is derived from an EMBL/GenBank/DDBJ whole genome shotgun (WGS) entry which is preliminary data.</text>
</comment>
<comment type="similarity">
    <text evidence="1">Belongs to the HicA mRNA interferase family.</text>
</comment>
<evidence type="ECO:0000256" key="6">
    <source>
        <dbReference type="ARBA" id="ARBA00022884"/>
    </source>
</evidence>
<accession>A0A1F5G289</accession>
<keyword evidence="7" id="KW-0346">Stress response</keyword>
<evidence type="ECO:0000256" key="4">
    <source>
        <dbReference type="ARBA" id="ARBA00022759"/>
    </source>
</evidence>
<dbReference type="InterPro" id="IPR012933">
    <property type="entry name" value="HicA_mRNA_interferase"/>
</dbReference>
<dbReference type="Pfam" id="PF07927">
    <property type="entry name" value="HicA_toxin"/>
    <property type="match status" value="1"/>
</dbReference>
<keyword evidence="4" id="KW-0255">Endonuclease</keyword>
<organism evidence="8 9">
    <name type="scientific">Candidatus Curtissbacteria bacterium RBG_13_35_7</name>
    <dbReference type="NCBI Taxonomy" id="1797705"/>
    <lineage>
        <taxon>Bacteria</taxon>
        <taxon>Candidatus Curtissiibacteriota</taxon>
    </lineage>
</organism>
<dbReference type="AlphaFoldDB" id="A0A1F5G289"/>
<dbReference type="Gene3D" id="3.30.920.30">
    <property type="entry name" value="Hypothetical protein"/>
    <property type="match status" value="1"/>
</dbReference>
<name>A0A1F5G289_9BACT</name>
<reference evidence="8 9" key="1">
    <citation type="journal article" date="2016" name="Nat. Commun.">
        <title>Thousands of microbial genomes shed light on interconnected biogeochemical processes in an aquifer system.</title>
        <authorList>
            <person name="Anantharaman K."/>
            <person name="Brown C.T."/>
            <person name="Hug L.A."/>
            <person name="Sharon I."/>
            <person name="Castelle C.J."/>
            <person name="Probst A.J."/>
            <person name="Thomas B.C."/>
            <person name="Singh A."/>
            <person name="Wilkins M.J."/>
            <person name="Karaoz U."/>
            <person name="Brodie E.L."/>
            <person name="Williams K.H."/>
            <person name="Hubbard S.S."/>
            <person name="Banfield J.F."/>
        </authorList>
    </citation>
    <scope>NUCLEOTIDE SEQUENCE [LARGE SCALE GENOMIC DNA]</scope>
</reference>
<evidence type="ECO:0000256" key="3">
    <source>
        <dbReference type="ARBA" id="ARBA00022722"/>
    </source>
</evidence>
<dbReference type="GO" id="GO:0003729">
    <property type="term" value="F:mRNA binding"/>
    <property type="evidence" value="ECO:0007669"/>
    <property type="project" value="InterPro"/>
</dbReference>
<dbReference type="SUPFAM" id="SSF54786">
    <property type="entry name" value="YcfA/nrd intein domain"/>
    <property type="match status" value="1"/>
</dbReference>
<evidence type="ECO:0000256" key="1">
    <source>
        <dbReference type="ARBA" id="ARBA00006620"/>
    </source>
</evidence>
<keyword evidence="3" id="KW-0540">Nuclease</keyword>
<evidence type="ECO:0000256" key="5">
    <source>
        <dbReference type="ARBA" id="ARBA00022801"/>
    </source>
</evidence>
<evidence type="ECO:0008006" key="10">
    <source>
        <dbReference type="Google" id="ProtNLM"/>
    </source>
</evidence>
<dbReference type="GO" id="GO:0016787">
    <property type="term" value="F:hydrolase activity"/>
    <property type="evidence" value="ECO:0007669"/>
    <property type="project" value="UniProtKB-KW"/>
</dbReference>
<dbReference type="Proteomes" id="UP000176317">
    <property type="component" value="Unassembled WGS sequence"/>
</dbReference>
<proteinExistence type="inferred from homology"/>
<protein>
    <recommendedName>
        <fullName evidence="10">Addiction module toxin, HicA family</fullName>
    </recommendedName>
</protein>
<evidence type="ECO:0000256" key="7">
    <source>
        <dbReference type="ARBA" id="ARBA00023016"/>
    </source>
</evidence>
<gene>
    <name evidence="8" type="ORF">A2164_00410</name>
</gene>
<dbReference type="GO" id="GO:0004519">
    <property type="term" value="F:endonuclease activity"/>
    <property type="evidence" value="ECO:0007669"/>
    <property type="project" value="UniProtKB-KW"/>
</dbReference>
<keyword evidence="6" id="KW-0694">RNA-binding</keyword>
<keyword evidence="2" id="KW-1277">Toxin-antitoxin system</keyword>
<dbReference type="EMBL" id="MFAT01000050">
    <property type="protein sequence ID" value="OGD85958.1"/>
    <property type="molecule type" value="Genomic_DNA"/>
</dbReference>
<dbReference type="InterPro" id="IPR038570">
    <property type="entry name" value="HicA_sf"/>
</dbReference>
<sequence>MPRIVEIHYRKLVKVFELDGWKFHHQRGSHLHFTKFGFKRPVTIPIYKSIPIFIIKNNLETAKISRKRYFELLKKS</sequence>
<evidence type="ECO:0000256" key="2">
    <source>
        <dbReference type="ARBA" id="ARBA00022649"/>
    </source>
</evidence>
<keyword evidence="5" id="KW-0378">Hydrolase</keyword>
<evidence type="ECO:0000313" key="8">
    <source>
        <dbReference type="EMBL" id="OGD85958.1"/>
    </source>
</evidence>
<evidence type="ECO:0000313" key="9">
    <source>
        <dbReference type="Proteomes" id="UP000176317"/>
    </source>
</evidence>